<evidence type="ECO:0000256" key="1">
    <source>
        <dbReference type="SAM" id="MobiDB-lite"/>
    </source>
</evidence>
<gene>
    <name evidence="2" type="ORF">Sangu_2731600</name>
</gene>
<reference evidence="2" key="1">
    <citation type="submission" date="2020-06" db="EMBL/GenBank/DDBJ databases">
        <authorList>
            <person name="Li T."/>
            <person name="Hu X."/>
            <person name="Zhang T."/>
            <person name="Song X."/>
            <person name="Zhang H."/>
            <person name="Dai N."/>
            <person name="Sheng W."/>
            <person name="Hou X."/>
            <person name="Wei L."/>
        </authorList>
    </citation>
    <scope>NUCLEOTIDE SEQUENCE</scope>
    <source>
        <strain evidence="2">G01</strain>
        <tissue evidence="2">Leaf</tissue>
    </source>
</reference>
<protein>
    <submittedName>
        <fullName evidence="2">Uncharacterized protein</fullName>
    </submittedName>
</protein>
<accession>A0AAW2IWA1</accession>
<sequence length="113" mass="12086">MSPHGSAATSTAPPWSCKIPALASALNCRLGSTWGKSVSVTLAPSSAAAAIPTSPVPEPSSRKRRRLSLGSKAERAVVWPRRWLSRRVTRAEAAGQSWKERPWRGAGGLLLWS</sequence>
<evidence type="ECO:0000313" key="2">
    <source>
        <dbReference type="EMBL" id="KAL0286446.1"/>
    </source>
</evidence>
<dbReference type="EMBL" id="JACGWK010001538">
    <property type="protein sequence ID" value="KAL0286446.1"/>
    <property type="molecule type" value="Genomic_DNA"/>
</dbReference>
<proteinExistence type="predicted"/>
<name>A0AAW2IWA1_9LAMI</name>
<feature type="region of interest" description="Disordered" evidence="1">
    <location>
        <begin position="48"/>
        <end position="71"/>
    </location>
</feature>
<organism evidence="2">
    <name type="scientific">Sesamum angustifolium</name>
    <dbReference type="NCBI Taxonomy" id="2727405"/>
    <lineage>
        <taxon>Eukaryota</taxon>
        <taxon>Viridiplantae</taxon>
        <taxon>Streptophyta</taxon>
        <taxon>Embryophyta</taxon>
        <taxon>Tracheophyta</taxon>
        <taxon>Spermatophyta</taxon>
        <taxon>Magnoliopsida</taxon>
        <taxon>eudicotyledons</taxon>
        <taxon>Gunneridae</taxon>
        <taxon>Pentapetalae</taxon>
        <taxon>asterids</taxon>
        <taxon>lamiids</taxon>
        <taxon>Lamiales</taxon>
        <taxon>Pedaliaceae</taxon>
        <taxon>Sesamum</taxon>
    </lineage>
</organism>
<dbReference type="AlphaFoldDB" id="A0AAW2IWA1"/>
<reference evidence="2" key="2">
    <citation type="journal article" date="2024" name="Plant">
        <title>Genomic evolution and insights into agronomic trait innovations of Sesamum species.</title>
        <authorList>
            <person name="Miao H."/>
            <person name="Wang L."/>
            <person name="Qu L."/>
            <person name="Liu H."/>
            <person name="Sun Y."/>
            <person name="Le M."/>
            <person name="Wang Q."/>
            <person name="Wei S."/>
            <person name="Zheng Y."/>
            <person name="Lin W."/>
            <person name="Duan Y."/>
            <person name="Cao H."/>
            <person name="Xiong S."/>
            <person name="Wang X."/>
            <person name="Wei L."/>
            <person name="Li C."/>
            <person name="Ma Q."/>
            <person name="Ju M."/>
            <person name="Zhao R."/>
            <person name="Li G."/>
            <person name="Mu C."/>
            <person name="Tian Q."/>
            <person name="Mei H."/>
            <person name="Zhang T."/>
            <person name="Gao T."/>
            <person name="Zhang H."/>
        </authorList>
    </citation>
    <scope>NUCLEOTIDE SEQUENCE</scope>
    <source>
        <strain evidence="2">G01</strain>
    </source>
</reference>
<comment type="caution">
    <text evidence="2">The sequence shown here is derived from an EMBL/GenBank/DDBJ whole genome shotgun (WGS) entry which is preliminary data.</text>
</comment>